<feature type="domain" description="CCHC-type" evidence="3">
    <location>
        <begin position="390"/>
        <end position="405"/>
    </location>
</feature>
<feature type="domain" description="CCHC-type" evidence="3">
    <location>
        <begin position="51"/>
        <end position="66"/>
    </location>
</feature>
<feature type="region of interest" description="Disordered" evidence="2">
    <location>
        <begin position="1"/>
        <end position="41"/>
    </location>
</feature>
<dbReference type="SUPFAM" id="SSF57756">
    <property type="entry name" value="Retrovirus zinc finger-like domains"/>
    <property type="match status" value="5"/>
</dbReference>
<dbReference type="InterPro" id="IPR001878">
    <property type="entry name" value="Znf_CCHC"/>
</dbReference>
<dbReference type="PANTHER" id="PTHR23002">
    <property type="entry name" value="ZINC FINGER CCHC DOMAIN CONTAINING PROTEIN"/>
    <property type="match status" value="1"/>
</dbReference>
<feature type="region of interest" description="Disordered" evidence="2">
    <location>
        <begin position="425"/>
        <end position="486"/>
    </location>
</feature>
<dbReference type="InterPro" id="IPR051714">
    <property type="entry name" value="Znf_CCHC_NABP"/>
</dbReference>
<dbReference type="Proteomes" id="UP001408356">
    <property type="component" value="Unassembled WGS sequence"/>
</dbReference>
<feature type="domain" description="CCHC-type" evidence="3">
    <location>
        <begin position="271"/>
        <end position="287"/>
    </location>
</feature>
<comment type="caution">
    <text evidence="4">The sequence shown here is derived from an EMBL/GenBank/DDBJ whole genome shotgun (WGS) entry which is preliminary data.</text>
</comment>
<feature type="compositionally biased region" description="Low complexity" evidence="2">
    <location>
        <begin position="21"/>
        <end position="38"/>
    </location>
</feature>
<keyword evidence="1" id="KW-0479">Metal-binding</keyword>
<feature type="domain" description="CCHC-type" evidence="3">
    <location>
        <begin position="369"/>
        <end position="384"/>
    </location>
</feature>
<feature type="domain" description="CCHC-type" evidence="3">
    <location>
        <begin position="346"/>
        <end position="361"/>
    </location>
</feature>
<evidence type="ECO:0000313" key="4">
    <source>
        <dbReference type="EMBL" id="KAK9415659.1"/>
    </source>
</evidence>
<sequence length="486" mass="52655">MSWDNTDTNGGDQWGDGGANGFNNGTFDTGNDGFDDAGTGAGDGGRPRGACFNCGEEGHNKADCPKPRILRCHHCNQEGHTIRSCPDPDCPPQEPREFTGECRTCGKEGHRAADCPDRPPMICKNCGEEGHQAFDCEKARVIDRSHIADVNPDVAWNKIASASAERDMDDAKEGIQEYLKSAPEITYVELENAFRQQDIGVYIIAVEKPQLLGALTNMDLQGNLGKKYTITYRFDPKPARERERQFFPENTEDNLERLMDAGEPVNSGKLKCNNCDEYGHVARDCPSDKVEKEQVVVKCFNCGEEGHRVRDCPTPRIDKFACKNCNQPGHKASECPEPRNPENVDCRKCGEKGHFSRDCPQGGGGGGACHNCGQEGHRAKDCTEPKKTICRNCDEEGHVSRDCPKPRDYSRVKCSNCGEMGQTKVRCKQPVPNPDADEVGGDSGAVDTAPPGSGDMGVDIGAAGSGNDFGGGNSGADWNSGTADGW</sequence>
<keyword evidence="1" id="KW-0862">Zinc</keyword>
<evidence type="ECO:0000313" key="5">
    <source>
        <dbReference type="Proteomes" id="UP001408356"/>
    </source>
</evidence>
<dbReference type="SMART" id="SM00343">
    <property type="entry name" value="ZnF_C2HC"/>
    <property type="match status" value="11"/>
</dbReference>
<evidence type="ECO:0000256" key="2">
    <source>
        <dbReference type="SAM" id="MobiDB-lite"/>
    </source>
</evidence>
<organism evidence="4 5">
    <name type="scientific">Seiridium unicorne</name>
    <dbReference type="NCBI Taxonomy" id="138068"/>
    <lineage>
        <taxon>Eukaryota</taxon>
        <taxon>Fungi</taxon>
        <taxon>Dikarya</taxon>
        <taxon>Ascomycota</taxon>
        <taxon>Pezizomycotina</taxon>
        <taxon>Sordariomycetes</taxon>
        <taxon>Xylariomycetidae</taxon>
        <taxon>Amphisphaeriales</taxon>
        <taxon>Sporocadaceae</taxon>
        <taxon>Seiridium</taxon>
    </lineage>
</organism>
<keyword evidence="1" id="KW-0863">Zinc-finger</keyword>
<dbReference type="InterPro" id="IPR036875">
    <property type="entry name" value="Znf_CCHC_sf"/>
</dbReference>
<feature type="domain" description="CCHC-type" evidence="3">
    <location>
        <begin position="123"/>
        <end position="138"/>
    </location>
</feature>
<evidence type="ECO:0000259" key="3">
    <source>
        <dbReference type="PROSITE" id="PS50158"/>
    </source>
</evidence>
<dbReference type="Gene3D" id="4.10.60.10">
    <property type="entry name" value="Zinc finger, CCHC-type"/>
    <property type="match status" value="6"/>
</dbReference>
<reference evidence="4 5" key="1">
    <citation type="journal article" date="2024" name="J. Plant Pathol.">
        <title>Sequence and assembly of the genome of Seiridium unicorne, isolate CBS 538.82, causal agent of cypress canker disease.</title>
        <authorList>
            <person name="Scali E."/>
            <person name="Rocca G.D."/>
            <person name="Danti R."/>
            <person name="Garbelotto M."/>
            <person name="Barberini S."/>
            <person name="Baroncelli R."/>
            <person name="Emiliani G."/>
        </authorList>
    </citation>
    <scope>NUCLEOTIDE SEQUENCE [LARGE SCALE GENOMIC DNA]</scope>
    <source>
        <strain evidence="4 5">BM-138-508</strain>
    </source>
</reference>
<gene>
    <name evidence="4" type="ORF">SUNI508_10318</name>
</gene>
<proteinExistence type="predicted"/>
<evidence type="ECO:0000256" key="1">
    <source>
        <dbReference type="PROSITE-ProRule" id="PRU00047"/>
    </source>
</evidence>
<dbReference type="EMBL" id="JARVKF010000414">
    <property type="protein sequence ID" value="KAK9415659.1"/>
    <property type="molecule type" value="Genomic_DNA"/>
</dbReference>
<feature type="domain" description="CCHC-type" evidence="3">
    <location>
        <begin position="322"/>
        <end position="337"/>
    </location>
</feature>
<protein>
    <recommendedName>
        <fullName evidence="3">CCHC-type domain-containing protein</fullName>
    </recommendedName>
</protein>
<dbReference type="Pfam" id="PF00098">
    <property type="entry name" value="zf-CCHC"/>
    <property type="match status" value="9"/>
</dbReference>
<name>A0ABR2UMB7_9PEZI</name>
<feature type="domain" description="CCHC-type" evidence="3">
    <location>
        <begin position="71"/>
        <end position="87"/>
    </location>
</feature>
<accession>A0ABR2UMB7</accession>
<dbReference type="PROSITE" id="PS50158">
    <property type="entry name" value="ZF_CCHC"/>
    <property type="match status" value="10"/>
</dbReference>
<feature type="domain" description="CCHC-type" evidence="3">
    <location>
        <begin position="102"/>
        <end position="117"/>
    </location>
</feature>
<keyword evidence="5" id="KW-1185">Reference proteome</keyword>
<feature type="compositionally biased region" description="Gly residues" evidence="2">
    <location>
        <begin position="463"/>
        <end position="474"/>
    </location>
</feature>
<feature type="compositionally biased region" description="Low complexity" evidence="2">
    <location>
        <begin position="1"/>
        <end position="11"/>
    </location>
</feature>
<feature type="domain" description="CCHC-type" evidence="3">
    <location>
        <begin position="298"/>
        <end position="313"/>
    </location>
</feature>